<comment type="caution">
    <text evidence="1">The sequence shown here is derived from an EMBL/GenBank/DDBJ whole genome shotgun (WGS) entry which is preliminary data.</text>
</comment>
<evidence type="ECO:0000313" key="2">
    <source>
        <dbReference type="Proteomes" id="UP000321935"/>
    </source>
</evidence>
<dbReference type="EMBL" id="VORW01000001">
    <property type="protein sequence ID" value="TXE14129.1"/>
    <property type="molecule type" value="Genomic_DNA"/>
</dbReference>
<evidence type="ECO:0000313" key="1">
    <source>
        <dbReference type="EMBL" id="TXE14129.1"/>
    </source>
</evidence>
<reference evidence="1 2" key="1">
    <citation type="submission" date="2019-08" db="EMBL/GenBank/DDBJ databases">
        <title>Genomes sequence of Algoriphagus aquimarinus ACAM450.</title>
        <authorList>
            <person name="Bowman J.P."/>
        </authorList>
    </citation>
    <scope>NUCLEOTIDE SEQUENCE [LARGE SCALE GENOMIC DNA]</scope>
    <source>
        <strain evidence="1 2">ACAM 450</strain>
    </source>
</reference>
<organism evidence="1 2">
    <name type="scientific">Algoriphagus aquimarinus</name>
    <dbReference type="NCBI Taxonomy" id="237018"/>
    <lineage>
        <taxon>Bacteria</taxon>
        <taxon>Pseudomonadati</taxon>
        <taxon>Bacteroidota</taxon>
        <taxon>Cytophagia</taxon>
        <taxon>Cytophagales</taxon>
        <taxon>Cyclobacteriaceae</taxon>
        <taxon>Algoriphagus</taxon>
    </lineage>
</organism>
<name>A0A5C7B307_9BACT</name>
<dbReference type="AlphaFoldDB" id="A0A5C7B307"/>
<accession>A0A5C7B307</accession>
<proteinExistence type="predicted"/>
<dbReference type="Proteomes" id="UP000321935">
    <property type="component" value="Unassembled WGS sequence"/>
</dbReference>
<protein>
    <submittedName>
        <fullName evidence="1">Uncharacterized protein</fullName>
    </submittedName>
</protein>
<sequence length="116" mass="12680">MAFLISLGFFLNPSDTYACGKSSEKAESPKTETCDSEYDSETKKCCANGHSEKDSEGCNGQCSDHACHCPSNSPIPLLLTNAQFSGGLKWSESIFYYQRTNYSSGFLSVWLPPKIG</sequence>
<dbReference type="RefSeq" id="WP_146914378.1">
    <property type="nucleotide sequence ID" value="NZ_VORW01000001.1"/>
</dbReference>
<gene>
    <name evidence="1" type="ORF">ESV85_00805</name>
</gene>
<dbReference type="OrthoDB" id="713940at2"/>